<name>A0A919B696_9ACTN</name>
<accession>A0A919B696</accession>
<sequence>MGDALFRFVYRTMHKRVNDETGKYWLPKVLKEARHDGGAPLLPVTAPKWDLGTLGGEPGRTMAETIADSWWAVLTVALGKDRLKEVEGLTSSPLKGKEFPTLAFSKVRVTGLENARLGEVRDLKSGRDGYTCVLPITFGAYKKPGIPAGITITGRYTLDQQVCAADVPQNRQEPKPYPPTGRKLNNPPLNFSWPVMTVQGQGEFTLEVTGVSFDVHISATVAGSGKDRVPAVAITRIGVPAAPRFVLDEKKLTIEAGKHIRGRTVESWKKSVKMLFQSDEAQKELSRRLLDSLNTSKNLEFISKALTGHVLSSLNGVLGTSPPAPRDSGGDGEATAVDLYLFDRGRAALNDSASGFHPPSVILSVRDPVLQPWALGTADLGRHRIDDDLSVRIELRKTTINGLANLLVPVDGTRLIPRGTEFRIDFGRITGRPRIPEPPLSFAADVHIAYNDDDFPPKRDAELVITADRPSVTAGLTFSGQDSDGLRIDLARARLGLDPDGLTVKLIGTGDIIRTVNGILQKPAVKKLLIGIVGKQADDRRDGISRTLTKYARAAIGDRLK</sequence>
<organism evidence="1 2">
    <name type="scientific">Streptomyces mashuensis</name>
    <dbReference type="NCBI Taxonomy" id="33904"/>
    <lineage>
        <taxon>Bacteria</taxon>
        <taxon>Bacillati</taxon>
        <taxon>Actinomycetota</taxon>
        <taxon>Actinomycetes</taxon>
        <taxon>Kitasatosporales</taxon>
        <taxon>Streptomycetaceae</taxon>
        <taxon>Streptomyces</taxon>
    </lineage>
</organism>
<evidence type="ECO:0000313" key="1">
    <source>
        <dbReference type="EMBL" id="GHF52917.1"/>
    </source>
</evidence>
<evidence type="ECO:0000313" key="2">
    <source>
        <dbReference type="Proteomes" id="UP000638313"/>
    </source>
</evidence>
<reference evidence="1" key="1">
    <citation type="journal article" date="2014" name="Int. J. Syst. Evol. Microbiol.">
        <title>Complete genome sequence of Corynebacterium casei LMG S-19264T (=DSM 44701T), isolated from a smear-ripened cheese.</title>
        <authorList>
            <consortium name="US DOE Joint Genome Institute (JGI-PGF)"/>
            <person name="Walter F."/>
            <person name="Albersmeier A."/>
            <person name="Kalinowski J."/>
            <person name="Ruckert C."/>
        </authorList>
    </citation>
    <scope>NUCLEOTIDE SEQUENCE</scope>
    <source>
        <strain evidence="1">JCM 4059</strain>
    </source>
</reference>
<keyword evidence="2" id="KW-1185">Reference proteome</keyword>
<dbReference type="Proteomes" id="UP000638313">
    <property type="component" value="Unassembled WGS sequence"/>
</dbReference>
<gene>
    <name evidence="1" type="ORF">GCM10010218_37970</name>
</gene>
<reference evidence="1" key="2">
    <citation type="submission" date="2020-09" db="EMBL/GenBank/DDBJ databases">
        <authorList>
            <person name="Sun Q."/>
            <person name="Ohkuma M."/>
        </authorList>
    </citation>
    <scope>NUCLEOTIDE SEQUENCE</scope>
    <source>
        <strain evidence="1">JCM 4059</strain>
    </source>
</reference>
<comment type="caution">
    <text evidence="1">The sequence shown here is derived from an EMBL/GenBank/DDBJ whole genome shotgun (WGS) entry which is preliminary data.</text>
</comment>
<protein>
    <submittedName>
        <fullName evidence="1">Uncharacterized protein</fullName>
    </submittedName>
</protein>
<dbReference type="AlphaFoldDB" id="A0A919B696"/>
<proteinExistence type="predicted"/>
<dbReference type="EMBL" id="BNBD01000007">
    <property type="protein sequence ID" value="GHF52917.1"/>
    <property type="molecule type" value="Genomic_DNA"/>
</dbReference>
<dbReference type="RefSeq" id="WP_190130822.1">
    <property type="nucleotide sequence ID" value="NZ_BNBD01000007.1"/>
</dbReference>